<evidence type="ECO:0000256" key="1">
    <source>
        <dbReference type="SAM" id="MobiDB-lite"/>
    </source>
</evidence>
<evidence type="ECO:0000313" key="2">
    <source>
        <dbReference type="EMBL" id="CAH9130449.1"/>
    </source>
</evidence>
<protein>
    <submittedName>
        <fullName evidence="2">Uncharacterized protein</fullName>
    </submittedName>
</protein>
<feature type="region of interest" description="Disordered" evidence="1">
    <location>
        <begin position="19"/>
        <end position="42"/>
    </location>
</feature>
<accession>A0AAV0F4N7</accession>
<comment type="caution">
    <text evidence="2">The sequence shown here is derived from an EMBL/GenBank/DDBJ whole genome shotgun (WGS) entry which is preliminary data.</text>
</comment>
<reference evidence="2" key="1">
    <citation type="submission" date="2022-07" db="EMBL/GenBank/DDBJ databases">
        <authorList>
            <person name="Macas J."/>
            <person name="Novak P."/>
            <person name="Neumann P."/>
        </authorList>
    </citation>
    <scope>NUCLEOTIDE SEQUENCE</scope>
</reference>
<dbReference type="EMBL" id="CAMAPF010000962">
    <property type="protein sequence ID" value="CAH9130449.1"/>
    <property type="molecule type" value="Genomic_DNA"/>
</dbReference>
<gene>
    <name evidence="2" type="ORF">CEPIT_LOCUS30637</name>
</gene>
<organism evidence="2 3">
    <name type="scientific">Cuscuta epithymum</name>
    <dbReference type="NCBI Taxonomy" id="186058"/>
    <lineage>
        <taxon>Eukaryota</taxon>
        <taxon>Viridiplantae</taxon>
        <taxon>Streptophyta</taxon>
        <taxon>Embryophyta</taxon>
        <taxon>Tracheophyta</taxon>
        <taxon>Spermatophyta</taxon>
        <taxon>Magnoliopsida</taxon>
        <taxon>eudicotyledons</taxon>
        <taxon>Gunneridae</taxon>
        <taxon>Pentapetalae</taxon>
        <taxon>asterids</taxon>
        <taxon>lamiids</taxon>
        <taxon>Solanales</taxon>
        <taxon>Convolvulaceae</taxon>
        <taxon>Cuscuteae</taxon>
        <taxon>Cuscuta</taxon>
        <taxon>Cuscuta subgen. Cuscuta</taxon>
    </lineage>
</organism>
<dbReference type="AlphaFoldDB" id="A0AAV0F4N7"/>
<dbReference type="Proteomes" id="UP001152523">
    <property type="component" value="Unassembled WGS sequence"/>
</dbReference>
<sequence length="101" mass="11536">MCTSCGKSNYTTYEFKPPIRSLQEPGNESQGSGNSHIARKGMSKINPDGWSLVYTKVVHNSLPQTTHLRTYNLFALDRHVYNFCVHQTFFKSRFGLQCDCL</sequence>
<evidence type="ECO:0000313" key="3">
    <source>
        <dbReference type="Proteomes" id="UP001152523"/>
    </source>
</evidence>
<name>A0AAV0F4N7_9ASTE</name>
<keyword evidence="3" id="KW-1185">Reference proteome</keyword>
<feature type="compositionally biased region" description="Polar residues" evidence="1">
    <location>
        <begin position="24"/>
        <end position="35"/>
    </location>
</feature>
<proteinExistence type="predicted"/>